<dbReference type="PANTHER" id="PTHR47331:SF1">
    <property type="entry name" value="GAG-LIKE PROTEIN"/>
    <property type="match status" value="1"/>
</dbReference>
<dbReference type="CDD" id="cd01644">
    <property type="entry name" value="RT_pepA17"/>
    <property type="match status" value="1"/>
</dbReference>
<dbReference type="Proteomes" id="UP000694865">
    <property type="component" value="Unplaced"/>
</dbReference>
<dbReference type="RefSeq" id="XP_006811381.1">
    <property type="nucleotide sequence ID" value="XM_006811318.1"/>
</dbReference>
<reference evidence="2" key="1">
    <citation type="submission" date="2025-08" db="UniProtKB">
        <authorList>
            <consortium name="RefSeq"/>
        </authorList>
    </citation>
    <scope>IDENTIFICATION</scope>
    <source>
        <tissue evidence="2">Testes</tissue>
    </source>
</reference>
<dbReference type="SUPFAM" id="SSF56672">
    <property type="entry name" value="DNA/RNA polymerases"/>
    <property type="match status" value="1"/>
</dbReference>
<name>A0ABM0LUE0_SACKO</name>
<evidence type="ECO:0000313" key="1">
    <source>
        <dbReference type="Proteomes" id="UP000694865"/>
    </source>
</evidence>
<sequence>MNHELDRCRIYASKPYTDKVQLIKTRGLCFGCLKKASHLVKDCNRKLTCDKCQLKHPTVLHREKPFVETEAKTVQTLVGMIDADCHAMGHKDLAGKPIIIPVKLRCKATGISIETYAFIDNGSDTVFCTERISQQLNISGPKTKLNMRTINGNKITDTHMLRGLEVSDLDGHNTIGLPVTYTQKEIPVSKKDILSQADILNWSYLRDVRLPSIEAGIDLLIGNNVPKAFEPWEVVNSQGDGPFAVRTVLGWAVNGFLTGAGETKDEMFITAKVNRIQAKPSFDSQLVEFFNHEFSERVIDDKPEDSVEDKKFMKMMETECHLVKGHYQLPLPFRDRNHVVPNNRPAIEQRLKHLKRRFVKDPEYQEEYTQFMDGILDKGYAELVPAEQLSSRKGKIWYLPHHGVRHPQKKRLRVVFDCAAEFRGTSLNEMLMQGPDLTNSLVGVLTWFRQEPVALMSDIQAMFSQVTVPIEGRDYQRYLWWPNEDINETPQEYRMKVHIFGATSSPSCANYALRRTAADNRSITGVCAANATEKNFYVDDLLKSVSTVKDGKTLASNLIETCSREGFRLTKWISNECSVLESIPLD</sequence>
<proteinExistence type="predicted"/>
<dbReference type="InterPro" id="IPR043502">
    <property type="entry name" value="DNA/RNA_pol_sf"/>
</dbReference>
<organism evidence="1 2">
    <name type="scientific">Saccoglossus kowalevskii</name>
    <name type="common">Acorn worm</name>
    <dbReference type="NCBI Taxonomy" id="10224"/>
    <lineage>
        <taxon>Eukaryota</taxon>
        <taxon>Metazoa</taxon>
        <taxon>Hemichordata</taxon>
        <taxon>Enteropneusta</taxon>
        <taxon>Harrimaniidae</taxon>
        <taxon>Saccoglossus</taxon>
    </lineage>
</organism>
<gene>
    <name evidence="2" type="primary">LOC102802724</name>
</gene>
<dbReference type="PANTHER" id="PTHR47331">
    <property type="entry name" value="PHD-TYPE DOMAIN-CONTAINING PROTEIN"/>
    <property type="match status" value="1"/>
</dbReference>
<accession>A0ABM0LUE0</accession>
<dbReference type="GeneID" id="102802724"/>
<evidence type="ECO:0000313" key="2">
    <source>
        <dbReference type="RefSeq" id="XP_006811381.1"/>
    </source>
</evidence>
<keyword evidence="1" id="KW-1185">Reference proteome</keyword>
<protein>
    <submittedName>
        <fullName evidence="2">Uncharacterized protein LOC102802724</fullName>
    </submittedName>
</protein>